<evidence type="ECO:0000256" key="1">
    <source>
        <dbReference type="SAM" id="MobiDB-lite"/>
    </source>
</evidence>
<dbReference type="HOGENOM" id="CLU_1559697_0_0_5"/>
<proteinExistence type="predicted"/>
<accession>B9JN09</accession>
<dbReference type="AlphaFoldDB" id="B9JN09"/>
<dbReference type="Proteomes" id="UP000001600">
    <property type="component" value="Chromosome 2"/>
</dbReference>
<keyword evidence="2" id="KW-0472">Membrane</keyword>
<organism evidence="3 4">
    <name type="scientific">Rhizobium rhizogenes (strain K84 / ATCC BAA-868)</name>
    <name type="common">Agrobacterium radiobacter</name>
    <dbReference type="NCBI Taxonomy" id="311403"/>
    <lineage>
        <taxon>Bacteria</taxon>
        <taxon>Pseudomonadati</taxon>
        <taxon>Pseudomonadota</taxon>
        <taxon>Alphaproteobacteria</taxon>
        <taxon>Hyphomicrobiales</taxon>
        <taxon>Rhizobiaceae</taxon>
        <taxon>Rhizobium/Agrobacterium group</taxon>
        <taxon>Rhizobium</taxon>
    </lineage>
</organism>
<dbReference type="EMBL" id="CP000629">
    <property type="protein sequence ID" value="ACM28940.1"/>
    <property type="molecule type" value="Genomic_DNA"/>
</dbReference>
<feature type="region of interest" description="Disordered" evidence="1">
    <location>
        <begin position="147"/>
        <end position="171"/>
    </location>
</feature>
<sequence>MRSYRGRVKRVMTEACESFYKPAHFWKHGTMPVQADRQQLLMEIEMFKTPKPTIVFALLGTTLATLAVSTVPVFAATTCAGDLKLTRTELDGTPASVQKAEAMGLYSSAINARSNGQDRQCVGDLNKASAVLASAAPNWVWTDAGSVGVDPASTSSEGHHDGGHDHGHRAR</sequence>
<evidence type="ECO:0000313" key="3">
    <source>
        <dbReference type="EMBL" id="ACM28940.1"/>
    </source>
</evidence>
<evidence type="ECO:0000313" key="4">
    <source>
        <dbReference type="Proteomes" id="UP000001600"/>
    </source>
</evidence>
<dbReference type="KEGG" id="ara:Arad_7437"/>
<feature type="transmembrane region" description="Helical" evidence="2">
    <location>
        <begin position="54"/>
        <end position="75"/>
    </location>
</feature>
<reference evidence="3 4" key="1">
    <citation type="journal article" date="2009" name="J. Bacteriol.">
        <title>Genome sequences of three Agrobacterium biovars help elucidate the evolution of multichromosome genomes in bacteria.</title>
        <authorList>
            <person name="Slater S.C."/>
            <person name="Goldman B.S."/>
            <person name="Goodner B."/>
            <person name="Setubal J.C."/>
            <person name="Farrand S.K."/>
            <person name="Nester E.W."/>
            <person name="Burr T.J."/>
            <person name="Banta L."/>
            <person name="Dickerman A.W."/>
            <person name="Paulsen I."/>
            <person name="Otten L."/>
            <person name="Suen G."/>
            <person name="Welch R."/>
            <person name="Almeida N.F."/>
            <person name="Arnold F."/>
            <person name="Burton O.T."/>
            <person name="Du Z."/>
            <person name="Ewing A."/>
            <person name="Godsy E."/>
            <person name="Heisel S."/>
            <person name="Houmiel K.L."/>
            <person name="Jhaveri J."/>
            <person name="Lu J."/>
            <person name="Miller N.M."/>
            <person name="Norton S."/>
            <person name="Chen Q."/>
            <person name="Phoolcharoen W."/>
            <person name="Ohlin V."/>
            <person name="Ondrusek D."/>
            <person name="Pride N."/>
            <person name="Stricklin S.L."/>
            <person name="Sun J."/>
            <person name="Wheeler C."/>
            <person name="Wilson L."/>
            <person name="Zhu H."/>
            <person name="Wood D.W."/>
        </authorList>
    </citation>
    <scope>NUCLEOTIDE SEQUENCE [LARGE SCALE GENOMIC DNA]</scope>
    <source>
        <strain evidence="4">K84 / ATCC BAA-868</strain>
    </source>
</reference>
<name>B9JN09_RHIR8</name>
<protein>
    <submittedName>
        <fullName evidence="3">Uncharacterized protein</fullName>
    </submittedName>
</protein>
<keyword evidence="2" id="KW-0812">Transmembrane</keyword>
<keyword evidence="2" id="KW-1133">Transmembrane helix</keyword>
<gene>
    <name evidence="3" type="ordered locus">Arad_7437</name>
</gene>
<evidence type="ECO:0000256" key="2">
    <source>
        <dbReference type="SAM" id="Phobius"/>
    </source>
</evidence>